<dbReference type="Proteomes" id="UP000325081">
    <property type="component" value="Unassembled WGS sequence"/>
</dbReference>
<protein>
    <submittedName>
        <fullName evidence="2">1-(5-phosphoribosyl)-5-[(5-phosphoribosylamino) methylideneamino] imidazole-4-carboxamide isomerase</fullName>
    </submittedName>
</protein>
<feature type="region of interest" description="Disordered" evidence="1">
    <location>
        <begin position="146"/>
        <end position="172"/>
    </location>
</feature>
<dbReference type="PANTHER" id="PTHR35770:SF1">
    <property type="entry name" value="U2 SMALL NUCLEAR RIBONUCLEOPROTEIN AUXILIARY FACTOR-LIKE PROTEIN"/>
    <property type="match status" value="1"/>
</dbReference>
<evidence type="ECO:0000313" key="2">
    <source>
        <dbReference type="EMBL" id="GER35272.1"/>
    </source>
</evidence>
<proteinExistence type="predicted"/>
<keyword evidence="2" id="KW-0413">Isomerase</keyword>
<name>A0A5A7PS02_STRAF</name>
<dbReference type="OrthoDB" id="775087at2759"/>
<dbReference type="PANTHER" id="PTHR35770">
    <property type="entry name" value="U2 SMALL NUCLEAR RIBONUCLEOPROTEIN AUXILIARY FACTOR-LIKE PROTEIN"/>
    <property type="match status" value="1"/>
</dbReference>
<sequence>MLPLVFCFQLTDLCGSWSEFIDYVTTSLKAGDVKLIMECSSKSGGVDYAKLVAQKAKGMPRVSFSLSKLVDGASGEAMAYIALELYKEYNDVKSLLVEEQECKYQLTKVVAAEREKNSDLQKQLDMVLHSTKYKSQKINDREISDSASVMVSQDSPDKRAAQEPSSRKGSKRVVPAHRSYGIGSAGAWKLEIICFIVLKLWYWFSWCMEAGNSALQLPVKCDFQCVLLWHSSLCFATSQARSSLDLSIVIFFHKSSTLVAVLVMVLFSLEDHQARAMIFHQSLFARLLDPSDVWLWPEQILESFLVLVFLLKLRDSGKNNFTSESSYEDSGMSLTMSIISFLPFGSKAEFSCLMSLGFVRGQNGGEKSPNWSWRCFGTSKFSPSPSGSV</sequence>
<reference evidence="3" key="1">
    <citation type="journal article" date="2019" name="Curr. Biol.">
        <title>Genome Sequence of Striga asiatica Provides Insight into the Evolution of Plant Parasitism.</title>
        <authorList>
            <person name="Yoshida S."/>
            <person name="Kim S."/>
            <person name="Wafula E.K."/>
            <person name="Tanskanen J."/>
            <person name="Kim Y.M."/>
            <person name="Honaas L."/>
            <person name="Yang Z."/>
            <person name="Spallek T."/>
            <person name="Conn C.E."/>
            <person name="Ichihashi Y."/>
            <person name="Cheong K."/>
            <person name="Cui S."/>
            <person name="Der J.P."/>
            <person name="Gundlach H."/>
            <person name="Jiao Y."/>
            <person name="Hori C."/>
            <person name="Ishida J.K."/>
            <person name="Kasahara H."/>
            <person name="Kiba T."/>
            <person name="Kim M.S."/>
            <person name="Koo N."/>
            <person name="Laohavisit A."/>
            <person name="Lee Y.H."/>
            <person name="Lumba S."/>
            <person name="McCourt P."/>
            <person name="Mortimer J.C."/>
            <person name="Mutuku J.M."/>
            <person name="Nomura T."/>
            <person name="Sasaki-Sekimoto Y."/>
            <person name="Seto Y."/>
            <person name="Wang Y."/>
            <person name="Wakatake T."/>
            <person name="Sakakibara H."/>
            <person name="Demura T."/>
            <person name="Yamaguchi S."/>
            <person name="Yoneyama K."/>
            <person name="Manabe R.I."/>
            <person name="Nelson D.C."/>
            <person name="Schulman A.H."/>
            <person name="Timko M.P."/>
            <person name="dePamphilis C.W."/>
            <person name="Choi D."/>
            <person name="Shirasu K."/>
        </authorList>
    </citation>
    <scope>NUCLEOTIDE SEQUENCE [LARGE SCALE GENOMIC DNA]</scope>
    <source>
        <strain evidence="3">cv. UVA1</strain>
    </source>
</reference>
<dbReference type="AlphaFoldDB" id="A0A5A7PS02"/>
<evidence type="ECO:0000256" key="1">
    <source>
        <dbReference type="SAM" id="MobiDB-lite"/>
    </source>
</evidence>
<accession>A0A5A7PS02</accession>
<organism evidence="2 3">
    <name type="scientific">Striga asiatica</name>
    <name type="common">Asiatic witchweed</name>
    <name type="synonym">Buchnera asiatica</name>
    <dbReference type="NCBI Taxonomy" id="4170"/>
    <lineage>
        <taxon>Eukaryota</taxon>
        <taxon>Viridiplantae</taxon>
        <taxon>Streptophyta</taxon>
        <taxon>Embryophyta</taxon>
        <taxon>Tracheophyta</taxon>
        <taxon>Spermatophyta</taxon>
        <taxon>Magnoliopsida</taxon>
        <taxon>eudicotyledons</taxon>
        <taxon>Gunneridae</taxon>
        <taxon>Pentapetalae</taxon>
        <taxon>asterids</taxon>
        <taxon>lamiids</taxon>
        <taxon>Lamiales</taxon>
        <taxon>Orobanchaceae</taxon>
        <taxon>Buchnereae</taxon>
        <taxon>Striga</taxon>
    </lineage>
</organism>
<gene>
    <name evidence="2" type="ORF">STAS_11541</name>
</gene>
<evidence type="ECO:0000313" key="3">
    <source>
        <dbReference type="Proteomes" id="UP000325081"/>
    </source>
</evidence>
<keyword evidence="3" id="KW-1185">Reference proteome</keyword>
<comment type="caution">
    <text evidence="2">The sequence shown here is derived from an EMBL/GenBank/DDBJ whole genome shotgun (WGS) entry which is preliminary data.</text>
</comment>
<dbReference type="EMBL" id="BKCP01004961">
    <property type="protein sequence ID" value="GER35272.1"/>
    <property type="molecule type" value="Genomic_DNA"/>
</dbReference>
<dbReference type="GO" id="GO:0016853">
    <property type="term" value="F:isomerase activity"/>
    <property type="evidence" value="ECO:0007669"/>
    <property type="project" value="UniProtKB-KW"/>
</dbReference>